<evidence type="ECO:0000256" key="1">
    <source>
        <dbReference type="SAM" id="MobiDB-lite"/>
    </source>
</evidence>
<reference evidence="2 3" key="1">
    <citation type="journal article" date="2019" name="Sci. Rep.">
        <title>Orb-weaving spider Araneus ventricosus genome elucidates the spidroin gene catalogue.</title>
        <authorList>
            <person name="Kono N."/>
            <person name="Nakamura H."/>
            <person name="Ohtoshi R."/>
            <person name="Moran D.A.P."/>
            <person name="Shinohara A."/>
            <person name="Yoshida Y."/>
            <person name="Fujiwara M."/>
            <person name="Mori M."/>
            <person name="Tomita M."/>
            <person name="Arakawa K."/>
        </authorList>
    </citation>
    <scope>NUCLEOTIDE SEQUENCE [LARGE SCALE GENOMIC DNA]</scope>
</reference>
<accession>A0A4Y2IMW7</accession>
<protein>
    <submittedName>
        <fullName evidence="2">Uncharacterized protein</fullName>
    </submittedName>
</protein>
<dbReference type="Proteomes" id="UP000499080">
    <property type="component" value="Unassembled WGS sequence"/>
</dbReference>
<organism evidence="2 3">
    <name type="scientific">Araneus ventricosus</name>
    <name type="common">Orbweaver spider</name>
    <name type="synonym">Epeira ventricosa</name>
    <dbReference type="NCBI Taxonomy" id="182803"/>
    <lineage>
        <taxon>Eukaryota</taxon>
        <taxon>Metazoa</taxon>
        <taxon>Ecdysozoa</taxon>
        <taxon>Arthropoda</taxon>
        <taxon>Chelicerata</taxon>
        <taxon>Arachnida</taxon>
        <taxon>Araneae</taxon>
        <taxon>Araneomorphae</taxon>
        <taxon>Entelegynae</taxon>
        <taxon>Araneoidea</taxon>
        <taxon>Araneidae</taxon>
        <taxon>Araneus</taxon>
    </lineage>
</organism>
<evidence type="ECO:0000313" key="2">
    <source>
        <dbReference type="EMBL" id="GBM79173.1"/>
    </source>
</evidence>
<comment type="caution">
    <text evidence="2">The sequence shown here is derived from an EMBL/GenBank/DDBJ whole genome shotgun (WGS) entry which is preliminary data.</text>
</comment>
<evidence type="ECO:0000313" key="3">
    <source>
        <dbReference type="Proteomes" id="UP000499080"/>
    </source>
</evidence>
<gene>
    <name evidence="2" type="ORF">AVEN_209507_1</name>
</gene>
<dbReference type="AlphaFoldDB" id="A0A4Y2IMW7"/>
<name>A0A4Y2IMW7_ARAVE</name>
<dbReference type="EMBL" id="BGPR01002806">
    <property type="protein sequence ID" value="GBM79173.1"/>
    <property type="molecule type" value="Genomic_DNA"/>
</dbReference>
<sequence>MGCGGLVVRSRPRGRRFEVRNPILLKIRCLCEPSACQTRVVGQTSSRWCVMEDWERKLSSSSDSGSKLRDPSQNSPHVASKRGVNITNLYKFFHALETIYLHYSS</sequence>
<proteinExistence type="predicted"/>
<keyword evidence="3" id="KW-1185">Reference proteome</keyword>
<feature type="region of interest" description="Disordered" evidence="1">
    <location>
        <begin position="58"/>
        <end position="79"/>
    </location>
</feature>